<feature type="compositionally biased region" description="Polar residues" evidence="1">
    <location>
        <begin position="452"/>
        <end position="477"/>
    </location>
</feature>
<dbReference type="STRING" id="112090.W4FUW5"/>
<feature type="region of interest" description="Disordered" evidence="1">
    <location>
        <begin position="417"/>
        <end position="490"/>
    </location>
</feature>
<dbReference type="AlphaFoldDB" id="W4FUW5"/>
<name>W4FUW5_APHAT</name>
<accession>W4FUW5</accession>
<gene>
    <name evidence="2" type="ORF">H257_13427</name>
</gene>
<dbReference type="PROSITE" id="PS50096">
    <property type="entry name" value="IQ"/>
    <property type="match status" value="1"/>
</dbReference>
<protein>
    <submittedName>
        <fullName evidence="2">Uncharacterized protein</fullName>
    </submittedName>
</protein>
<feature type="region of interest" description="Disordered" evidence="1">
    <location>
        <begin position="615"/>
        <end position="634"/>
    </location>
</feature>
<evidence type="ECO:0000256" key="1">
    <source>
        <dbReference type="SAM" id="MobiDB-lite"/>
    </source>
</evidence>
<reference evidence="2" key="1">
    <citation type="submission" date="2013-12" db="EMBL/GenBank/DDBJ databases">
        <title>The Genome Sequence of Aphanomyces astaci APO3.</title>
        <authorList>
            <consortium name="The Broad Institute Genomics Platform"/>
            <person name="Russ C."/>
            <person name="Tyler B."/>
            <person name="van West P."/>
            <person name="Dieguez-Uribeondo J."/>
            <person name="Young S.K."/>
            <person name="Zeng Q."/>
            <person name="Gargeya S."/>
            <person name="Fitzgerald M."/>
            <person name="Abouelleil A."/>
            <person name="Alvarado L."/>
            <person name="Chapman S.B."/>
            <person name="Gainer-Dewar J."/>
            <person name="Goldberg J."/>
            <person name="Griggs A."/>
            <person name="Gujja S."/>
            <person name="Hansen M."/>
            <person name="Howarth C."/>
            <person name="Imamovic A."/>
            <person name="Ireland A."/>
            <person name="Larimer J."/>
            <person name="McCowan C."/>
            <person name="Murphy C."/>
            <person name="Pearson M."/>
            <person name="Poon T.W."/>
            <person name="Priest M."/>
            <person name="Roberts A."/>
            <person name="Saif S."/>
            <person name="Shea T."/>
            <person name="Sykes S."/>
            <person name="Wortman J."/>
            <person name="Nusbaum C."/>
            <person name="Birren B."/>
        </authorList>
    </citation>
    <scope>NUCLEOTIDE SEQUENCE [LARGE SCALE GENOMIC DNA]</scope>
    <source>
        <strain evidence="2">APO3</strain>
    </source>
</reference>
<dbReference type="RefSeq" id="XP_009839235.1">
    <property type="nucleotide sequence ID" value="XM_009840933.1"/>
</dbReference>
<feature type="compositionally biased region" description="Low complexity" evidence="1">
    <location>
        <begin position="142"/>
        <end position="160"/>
    </location>
</feature>
<dbReference type="VEuPathDB" id="FungiDB:H257_13427"/>
<feature type="compositionally biased region" description="Low complexity" evidence="1">
    <location>
        <begin position="616"/>
        <end position="630"/>
    </location>
</feature>
<evidence type="ECO:0000313" key="2">
    <source>
        <dbReference type="EMBL" id="ETV71295.1"/>
    </source>
</evidence>
<organism evidence="2">
    <name type="scientific">Aphanomyces astaci</name>
    <name type="common">Crayfish plague agent</name>
    <dbReference type="NCBI Taxonomy" id="112090"/>
    <lineage>
        <taxon>Eukaryota</taxon>
        <taxon>Sar</taxon>
        <taxon>Stramenopiles</taxon>
        <taxon>Oomycota</taxon>
        <taxon>Saprolegniomycetes</taxon>
        <taxon>Saprolegniales</taxon>
        <taxon>Verrucalvaceae</taxon>
        <taxon>Aphanomyces</taxon>
    </lineage>
</organism>
<proteinExistence type="predicted"/>
<dbReference type="EMBL" id="KI913161">
    <property type="protein sequence ID" value="ETV71295.1"/>
    <property type="molecule type" value="Genomic_DNA"/>
</dbReference>
<dbReference type="GeneID" id="20815423"/>
<feature type="compositionally biased region" description="Polar residues" evidence="1">
    <location>
        <begin position="417"/>
        <end position="444"/>
    </location>
</feature>
<feature type="region of interest" description="Disordered" evidence="1">
    <location>
        <begin position="142"/>
        <end position="187"/>
    </location>
</feature>
<dbReference type="OrthoDB" id="161689at2759"/>
<sequence length="730" mass="78912">MASRRGVPMLDTASAAAVQQKNLRIIETFIASENSRELQLAQCKSVEKRGLLEMEFALARAHESKLLHRMMRKGDDSDRLEDEVHAMVVASSKRMHDIEAISSLPRSPFVKKKPPKRRVAAPATSYTTAMPAIKPRLLSMKAAPNSSKPANSSAKPAMPNRTKPAPQTPTKSGTAPRHTYAAHTRSQESEIIAAPTPHLNPSIETSLDNPPHFDERSTATCHLRPATPSSTTGVEQTPFECFFHAYMGTPSELLFSKVKEVVLDVEGFEVRVRKKPSATPVRPFTADATASTPGVRGVRALKVQHARDVVVHGDYERARTEDTATVQVPLDMGCQDALQVPDDTGLHVTLEVPVAANERQVRADKEGFDEARPVHAEFQEVLQIPVSTQALQVHTGLQKAPQVPADTRLQVAALQGRQNLQLNPPTPDSSTLSSFSEDGSSSAIPSAALENLQLNPPTPDASTLSSFSEDGSLSTIPSAVLDPPDQNDTPTLTIVDVALQVPAIETSSPGATTSTSQNVSPPMLLLQVHEVSESAVHSIVTSALHSLQSHSFETTYDDDDDTSYDVTPTLISPDKDRSSHPTTFAAAPTTQDLLAVAESFLPTAAEAPHDAQLEITSSGSSTSSSTTSSTKDAAIQVQRMVRGHHGRKQFRATLYREAQSCGVLGAMPGTTQGATGWYQEQTTFTAHYFVVLPSGEWRPKVQVKCPHMILTPYDMARHVHSVINVVDNID</sequence>